<evidence type="ECO:0000313" key="2">
    <source>
        <dbReference type="EMBL" id="KAE8369259.1"/>
    </source>
</evidence>
<sequence>MRVSSLCLILSAALTTSAQIQKPILESQSDVDTKSFLLKDIYLSIDPVTKRTRCCPIGSRYDGTQCALYDCPIGKVPNNRGGCDYASPCKPGEFPDENGNCKAPPDCSHFGGGYWRNPSTGDCEPVPYIPGEQLCILPCPPANGLP</sequence>
<dbReference type="GeneID" id="43649707"/>
<dbReference type="OrthoDB" id="10286865at2759"/>
<protein>
    <submittedName>
        <fullName evidence="2">Uncharacterized protein</fullName>
    </submittedName>
</protein>
<dbReference type="RefSeq" id="XP_031932340.1">
    <property type="nucleotide sequence ID" value="XM_032065261.1"/>
</dbReference>
<reference evidence="2 3" key="1">
    <citation type="submission" date="2019-04" db="EMBL/GenBank/DDBJ databases">
        <title>Friends and foes A comparative genomics studyof 23 Aspergillus species from section Flavi.</title>
        <authorList>
            <consortium name="DOE Joint Genome Institute"/>
            <person name="Kjaerbolling I."/>
            <person name="Vesth T."/>
            <person name="Frisvad J.C."/>
            <person name="Nybo J.L."/>
            <person name="Theobald S."/>
            <person name="Kildgaard S."/>
            <person name="Isbrandt T."/>
            <person name="Kuo A."/>
            <person name="Sato A."/>
            <person name="Lyhne E.K."/>
            <person name="Kogle M.E."/>
            <person name="Wiebenga A."/>
            <person name="Kun R.S."/>
            <person name="Lubbers R.J."/>
            <person name="Makela M.R."/>
            <person name="Barry K."/>
            <person name="Chovatia M."/>
            <person name="Clum A."/>
            <person name="Daum C."/>
            <person name="Haridas S."/>
            <person name="He G."/>
            <person name="LaButti K."/>
            <person name="Lipzen A."/>
            <person name="Mondo S."/>
            <person name="Riley R."/>
            <person name="Salamov A."/>
            <person name="Simmons B.A."/>
            <person name="Magnuson J.K."/>
            <person name="Henrissat B."/>
            <person name="Mortensen U.H."/>
            <person name="Larsen T.O."/>
            <person name="Devries R.P."/>
            <person name="Grigoriev I.V."/>
            <person name="Machida M."/>
            <person name="Baker S.E."/>
            <person name="Andersen M.R."/>
        </authorList>
    </citation>
    <scope>NUCLEOTIDE SEQUENCE [LARGE SCALE GENOMIC DNA]</scope>
    <source>
        <strain evidence="2 3">CBS 763.97</strain>
    </source>
</reference>
<feature type="signal peptide" evidence="1">
    <location>
        <begin position="1"/>
        <end position="18"/>
    </location>
</feature>
<dbReference type="EMBL" id="ML737575">
    <property type="protein sequence ID" value="KAE8369259.1"/>
    <property type="molecule type" value="Genomic_DNA"/>
</dbReference>
<dbReference type="Proteomes" id="UP000326268">
    <property type="component" value="Unassembled WGS sequence"/>
</dbReference>
<name>A0A5N7AJS4_9EURO</name>
<gene>
    <name evidence="2" type="ORF">BDV27DRAFT_121030</name>
</gene>
<proteinExistence type="predicted"/>
<keyword evidence="1" id="KW-0732">Signal</keyword>
<evidence type="ECO:0000313" key="3">
    <source>
        <dbReference type="Proteomes" id="UP000326268"/>
    </source>
</evidence>
<organism evidence="2 3">
    <name type="scientific">Aspergillus caelatus</name>
    <dbReference type="NCBI Taxonomy" id="61420"/>
    <lineage>
        <taxon>Eukaryota</taxon>
        <taxon>Fungi</taxon>
        <taxon>Dikarya</taxon>
        <taxon>Ascomycota</taxon>
        <taxon>Pezizomycotina</taxon>
        <taxon>Eurotiomycetes</taxon>
        <taxon>Eurotiomycetidae</taxon>
        <taxon>Eurotiales</taxon>
        <taxon>Aspergillaceae</taxon>
        <taxon>Aspergillus</taxon>
        <taxon>Aspergillus subgen. Circumdati</taxon>
    </lineage>
</organism>
<accession>A0A5N7AJS4</accession>
<keyword evidence="3" id="KW-1185">Reference proteome</keyword>
<feature type="chain" id="PRO_5024903974" evidence="1">
    <location>
        <begin position="19"/>
        <end position="146"/>
    </location>
</feature>
<evidence type="ECO:0000256" key="1">
    <source>
        <dbReference type="SAM" id="SignalP"/>
    </source>
</evidence>
<dbReference type="AlphaFoldDB" id="A0A5N7AJS4"/>